<protein>
    <submittedName>
        <fullName evidence="3">Uncharacterized protein</fullName>
    </submittedName>
</protein>
<dbReference type="EMBL" id="RKMK01000006">
    <property type="protein sequence ID" value="RXH00537.1"/>
    <property type="molecule type" value="Genomic_DNA"/>
</dbReference>
<sequence>MFRFAASVLVLLSFLAPAAAQTPPATATPSAQTAPQAKPAAKKATAKPKAPAKPTEQTTAGPCGVGVIAATQDPFVVEKIGLTVFGNEYAEVPVSWGLDDLVFARVRAAAGATPLRRIAYAKGAFDAYYHPKPSLFRNEREELSNLIRQIAGNAGCERYVVVTRGEGMLPGTNQPLRGLGILNRGAGIISYSFLYAYIGVTVFDGQTFEIKKGPGVTLEGVMKHMADSFVQDERLRKVDNSLFPVTAADSAGNTTLRDNVRDFLTERLDKILPPYFAQ</sequence>
<keyword evidence="2" id="KW-0732">Signal</keyword>
<accession>A0A4Q0QTZ7</accession>
<feature type="chain" id="PRO_5020941767" evidence="2">
    <location>
        <begin position="21"/>
        <end position="278"/>
    </location>
</feature>
<evidence type="ECO:0000313" key="4">
    <source>
        <dbReference type="Proteomes" id="UP000290174"/>
    </source>
</evidence>
<feature type="region of interest" description="Disordered" evidence="1">
    <location>
        <begin position="23"/>
        <end position="62"/>
    </location>
</feature>
<evidence type="ECO:0000256" key="1">
    <source>
        <dbReference type="SAM" id="MobiDB-lite"/>
    </source>
</evidence>
<feature type="signal peptide" evidence="2">
    <location>
        <begin position="1"/>
        <end position="20"/>
    </location>
</feature>
<name>A0A4Q0QTZ7_9BRAD</name>
<evidence type="ECO:0000313" key="3">
    <source>
        <dbReference type="EMBL" id="RXH00537.1"/>
    </source>
</evidence>
<comment type="caution">
    <text evidence="3">The sequence shown here is derived from an EMBL/GenBank/DDBJ whole genome shotgun (WGS) entry which is preliminary data.</text>
</comment>
<proteinExistence type="predicted"/>
<dbReference type="AlphaFoldDB" id="A0A4Q0QTZ7"/>
<gene>
    <name evidence="3" type="ORF">EAS61_09095</name>
</gene>
<organism evidence="3 4">
    <name type="scientific">Bradyrhizobium zhanjiangense</name>
    <dbReference type="NCBI Taxonomy" id="1325107"/>
    <lineage>
        <taxon>Bacteria</taxon>
        <taxon>Pseudomonadati</taxon>
        <taxon>Pseudomonadota</taxon>
        <taxon>Alphaproteobacteria</taxon>
        <taxon>Hyphomicrobiales</taxon>
        <taxon>Nitrobacteraceae</taxon>
        <taxon>Bradyrhizobium</taxon>
    </lineage>
</organism>
<dbReference type="Proteomes" id="UP000290174">
    <property type="component" value="Unassembled WGS sequence"/>
</dbReference>
<reference evidence="3 4" key="1">
    <citation type="submission" date="2018-11" db="EMBL/GenBank/DDBJ databases">
        <title>Bradyrhizobium sp. nov., isolated from effective nodules of peanut in China.</title>
        <authorList>
            <person name="Li Y."/>
        </authorList>
    </citation>
    <scope>NUCLEOTIDE SEQUENCE [LARGE SCALE GENOMIC DNA]</scope>
    <source>
        <strain evidence="3 4">CCBAU 51770</strain>
    </source>
</reference>
<evidence type="ECO:0000256" key="2">
    <source>
        <dbReference type="SAM" id="SignalP"/>
    </source>
</evidence>
<feature type="compositionally biased region" description="Low complexity" evidence="1">
    <location>
        <begin position="23"/>
        <end position="39"/>
    </location>
</feature>
<feature type="compositionally biased region" description="Low complexity" evidence="1">
    <location>
        <begin position="47"/>
        <end position="60"/>
    </location>
</feature>